<feature type="domain" description="AAA+ ATPase" evidence="6">
    <location>
        <begin position="54"/>
        <end position="225"/>
    </location>
</feature>
<dbReference type="Gene3D" id="3.40.50.300">
    <property type="entry name" value="P-loop containing nucleotide triphosphate hydrolases"/>
    <property type="match status" value="1"/>
</dbReference>
<protein>
    <submittedName>
        <fullName evidence="7">GTPase</fullName>
    </submittedName>
</protein>
<dbReference type="GO" id="GO:0005525">
    <property type="term" value="F:GTP binding"/>
    <property type="evidence" value="ECO:0007669"/>
    <property type="project" value="UniProtKB-KW"/>
</dbReference>
<evidence type="ECO:0000256" key="5">
    <source>
        <dbReference type="ARBA" id="ARBA00023186"/>
    </source>
</evidence>
<dbReference type="NCBIfam" id="TIGR00750">
    <property type="entry name" value="lao"/>
    <property type="match status" value="1"/>
</dbReference>
<keyword evidence="8" id="KW-1185">Reference proteome</keyword>
<dbReference type="InterPro" id="IPR003593">
    <property type="entry name" value="AAA+_ATPase"/>
</dbReference>
<dbReference type="Pfam" id="PF03308">
    <property type="entry name" value="MeaB"/>
    <property type="match status" value="1"/>
</dbReference>
<dbReference type="SUPFAM" id="SSF52540">
    <property type="entry name" value="P-loop containing nucleoside triphosphate hydrolases"/>
    <property type="match status" value="1"/>
</dbReference>
<dbReference type="KEGG" id="gph:GEMMAAP_09260"/>
<reference evidence="7 8" key="2">
    <citation type="journal article" date="2016" name="Environ. Microbiol. Rep.">
        <title>Metagenomic evidence for the presence of phototrophic Gemmatimonadetes bacteria in diverse environments.</title>
        <authorList>
            <person name="Zeng Y."/>
            <person name="Baumbach J."/>
            <person name="Barbosa E.G."/>
            <person name="Azevedo V."/>
            <person name="Zhang C."/>
            <person name="Koblizek M."/>
        </authorList>
    </citation>
    <scope>NUCLEOTIDE SEQUENCE [LARGE SCALE GENOMIC DNA]</scope>
    <source>
        <strain evidence="7 8">AP64</strain>
    </source>
</reference>
<accession>A0A143BIU5</accession>
<dbReference type="GO" id="GO:0003924">
    <property type="term" value="F:GTPase activity"/>
    <property type="evidence" value="ECO:0007669"/>
    <property type="project" value="InterPro"/>
</dbReference>
<gene>
    <name evidence="7" type="ORF">GEMMAAP_09260</name>
</gene>
<keyword evidence="5" id="KW-0143">Chaperone</keyword>
<dbReference type="PANTHER" id="PTHR43087:SF1">
    <property type="entry name" value="LAO_AO TRANSPORT SYSTEM ATPASE"/>
    <property type="match status" value="1"/>
</dbReference>
<dbReference type="EMBL" id="CP011454">
    <property type="protein sequence ID" value="AMW04966.1"/>
    <property type="molecule type" value="Genomic_DNA"/>
</dbReference>
<dbReference type="OrthoDB" id="9778292at2"/>
<reference evidence="7 8" key="1">
    <citation type="journal article" date="2014" name="Proc. Natl. Acad. Sci. U.S.A.">
        <title>Functional type 2 photosynthetic reaction centers found in the rare bacterial phylum Gemmatimonadetes.</title>
        <authorList>
            <person name="Zeng Y."/>
            <person name="Feng F."/>
            <person name="Medova H."/>
            <person name="Dean J."/>
            <person name="Koblizek M."/>
        </authorList>
    </citation>
    <scope>NUCLEOTIDE SEQUENCE [LARGE SCALE GENOMIC DNA]</scope>
    <source>
        <strain evidence="7 8">AP64</strain>
    </source>
</reference>
<evidence type="ECO:0000256" key="1">
    <source>
        <dbReference type="ARBA" id="ARBA00009625"/>
    </source>
</evidence>
<keyword evidence="3" id="KW-0378">Hydrolase</keyword>
<keyword evidence="2" id="KW-0547">Nucleotide-binding</keyword>
<evidence type="ECO:0000256" key="4">
    <source>
        <dbReference type="ARBA" id="ARBA00023134"/>
    </source>
</evidence>
<dbReference type="InterPro" id="IPR005129">
    <property type="entry name" value="GTPase_ArgK"/>
</dbReference>
<evidence type="ECO:0000313" key="8">
    <source>
        <dbReference type="Proteomes" id="UP000076404"/>
    </source>
</evidence>
<keyword evidence="4" id="KW-0342">GTP-binding</keyword>
<dbReference type="InterPro" id="IPR052040">
    <property type="entry name" value="GTPase/Isobutyryl-CoA_mutase"/>
</dbReference>
<evidence type="ECO:0000256" key="2">
    <source>
        <dbReference type="ARBA" id="ARBA00022741"/>
    </source>
</evidence>
<dbReference type="InterPro" id="IPR027417">
    <property type="entry name" value="P-loop_NTPase"/>
</dbReference>
<sequence>MSMTTPPIDAAIARVLEQFRAGKTAALARAVSIVENHRAGFEQILAAQHASLGRARRIGLTGPPGAGKSTLTTRLARLYRNEGKTVGIVAVDPTSPFTGGALLGDRIRMEEIALDPGVFIRSMATRGSLGGLATATREVCDVLDGFGMDVIIIETVGVGQSELDVARAADSTVVVLVPESGDSIQTLKAGVMEIADVFTVNKADRPGADRLRNDIELMLGLRAGATTQNVPAHHGVDLRNIPDRDALRDAMNPARAARAAAHLESPEQWTPPVLRSIAAQNEGIAEIADAIARHFRYLEASGELRKRRRARLRERVMEVVEQQLRQRLWQDTATLAWLDAQLDGLEDGTLVPFAVADTLRARSAHLLTGATYAPLPMPTGASA</sequence>
<evidence type="ECO:0000313" key="7">
    <source>
        <dbReference type="EMBL" id="AMW04966.1"/>
    </source>
</evidence>
<organism evidence="7 8">
    <name type="scientific">Gemmatimonas phototrophica</name>
    <dbReference type="NCBI Taxonomy" id="1379270"/>
    <lineage>
        <taxon>Bacteria</taxon>
        <taxon>Pseudomonadati</taxon>
        <taxon>Gemmatimonadota</taxon>
        <taxon>Gemmatimonadia</taxon>
        <taxon>Gemmatimonadales</taxon>
        <taxon>Gemmatimonadaceae</taxon>
        <taxon>Gemmatimonas</taxon>
    </lineage>
</organism>
<dbReference type="SMART" id="SM00382">
    <property type="entry name" value="AAA"/>
    <property type="match status" value="1"/>
</dbReference>
<dbReference type="CDD" id="cd03114">
    <property type="entry name" value="MMAA-like"/>
    <property type="match status" value="1"/>
</dbReference>
<evidence type="ECO:0000256" key="3">
    <source>
        <dbReference type="ARBA" id="ARBA00022801"/>
    </source>
</evidence>
<name>A0A143BIU5_9BACT</name>
<dbReference type="PANTHER" id="PTHR43087">
    <property type="entry name" value="LYSINE/ARGININE/ORNITHINE TRANSPORT SYSTEM KINASE"/>
    <property type="match status" value="1"/>
</dbReference>
<dbReference type="AlphaFoldDB" id="A0A143BIU5"/>
<comment type="similarity">
    <text evidence="1">Belongs to the SIMIBI class G3E GTPase family. ArgK/MeaB subfamily.</text>
</comment>
<dbReference type="Proteomes" id="UP000076404">
    <property type="component" value="Chromosome"/>
</dbReference>
<dbReference type="STRING" id="1379270.GEMMAAP_09260"/>
<proteinExistence type="inferred from homology"/>
<evidence type="ECO:0000259" key="6">
    <source>
        <dbReference type="SMART" id="SM00382"/>
    </source>
</evidence>
<dbReference type="eggNOG" id="COG1703">
    <property type="taxonomic scope" value="Bacteria"/>
</dbReference>